<dbReference type="PRINTS" id="PR00778">
    <property type="entry name" value="HTHARSR"/>
</dbReference>
<dbReference type="InterPro" id="IPR036388">
    <property type="entry name" value="WH-like_DNA-bd_sf"/>
</dbReference>
<dbReference type="PROSITE" id="PS00846">
    <property type="entry name" value="HTH_ARSR_1"/>
    <property type="match status" value="1"/>
</dbReference>
<keyword evidence="2" id="KW-0238">DNA-binding</keyword>
<dbReference type="InterPro" id="IPR011991">
    <property type="entry name" value="ArsR-like_HTH"/>
</dbReference>
<proteinExistence type="predicted"/>
<dbReference type="SMART" id="SM00418">
    <property type="entry name" value="HTH_ARSR"/>
    <property type="match status" value="1"/>
</dbReference>
<comment type="caution">
    <text evidence="5">The sequence shown here is derived from an EMBL/GenBank/DDBJ whole genome shotgun (WGS) entry which is preliminary data.</text>
</comment>
<dbReference type="Proteomes" id="UP001256711">
    <property type="component" value="Unassembled WGS sequence"/>
</dbReference>
<evidence type="ECO:0000313" key="6">
    <source>
        <dbReference type="Proteomes" id="UP001256711"/>
    </source>
</evidence>
<evidence type="ECO:0000256" key="2">
    <source>
        <dbReference type="ARBA" id="ARBA00023125"/>
    </source>
</evidence>
<dbReference type="NCBIfam" id="NF033788">
    <property type="entry name" value="HTH_metalloreg"/>
    <property type="match status" value="1"/>
</dbReference>
<dbReference type="AlphaFoldDB" id="A0AAW8TYE5"/>
<dbReference type="Gene3D" id="1.10.10.10">
    <property type="entry name" value="Winged helix-like DNA-binding domain superfamily/Winged helix DNA-binding domain"/>
    <property type="match status" value="1"/>
</dbReference>
<dbReference type="PANTHER" id="PTHR33154">
    <property type="entry name" value="TRANSCRIPTIONAL REGULATOR, ARSR FAMILY"/>
    <property type="match status" value="1"/>
</dbReference>
<dbReference type="EMBL" id="JARQBJ010000005">
    <property type="protein sequence ID" value="MDT2811063.1"/>
    <property type="molecule type" value="Genomic_DNA"/>
</dbReference>
<feature type="domain" description="HTH arsR-type" evidence="4">
    <location>
        <begin position="1"/>
        <end position="94"/>
    </location>
</feature>
<evidence type="ECO:0000256" key="3">
    <source>
        <dbReference type="ARBA" id="ARBA00023163"/>
    </source>
</evidence>
<accession>A0AAW8TYE5</accession>
<evidence type="ECO:0000256" key="1">
    <source>
        <dbReference type="ARBA" id="ARBA00023015"/>
    </source>
</evidence>
<dbReference type="InterPro" id="IPR051081">
    <property type="entry name" value="HTH_MetalResp_TranReg"/>
</dbReference>
<name>A0AAW8TYE5_9ENTE</name>
<dbReference type="GO" id="GO:0003677">
    <property type="term" value="F:DNA binding"/>
    <property type="evidence" value="ECO:0007669"/>
    <property type="project" value="UniProtKB-KW"/>
</dbReference>
<reference evidence="5" key="1">
    <citation type="submission" date="2023-03" db="EMBL/GenBank/DDBJ databases">
        <authorList>
            <person name="Shen W."/>
            <person name="Cai J."/>
        </authorList>
    </citation>
    <scope>NUCLEOTIDE SEQUENCE</scope>
    <source>
        <strain evidence="5">B226-2</strain>
    </source>
</reference>
<dbReference type="SUPFAM" id="SSF46785">
    <property type="entry name" value="Winged helix' DNA-binding domain"/>
    <property type="match status" value="1"/>
</dbReference>
<dbReference type="InterPro" id="IPR001845">
    <property type="entry name" value="HTH_ArsR_DNA-bd_dom"/>
</dbReference>
<gene>
    <name evidence="5" type="ORF">P7H43_11300</name>
</gene>
<organism evidence="5 6">
    <name type="scientific">Enterococcus asini</name>
    <dbReference type="NCBI Taxonomy" id="57732"/>
    <lineage>
        <taxon>Bacteria</taxon>
        <taxon>Bacillati</taxon>
        <taxon>Bacillota</taxon>
        <taxon>Bacilli</taxon>
        <taxon>Lactobacillales</taxon>
        <taxon>Enterococcaceae</taxon>
        <taxon>Enterococcus</taxon>
    </lineage>
</organism>
<evidence type="ECO:0000313" key="5">
    <source>
        <dbReference type="EMBL" id="MDT2811063.1"/>
    </source>
</evidence>
<dbReference type="InterPro" id="IPR036390">
    <property type="entry name" value="WH_DNA-bd_sf"/>
</dbReference>
<keyword evidence="1" id="KW-0805">Transcription regulation</keyword>
<evidence type="ECO:0000259" key="4">
    <source>
        <dbReference type="PROSITE" id="PS50987"/>
    </source>
</evidence>
<dbReference type="InterPro" id="IPR018334">
    <property type="entry name" value="ArsR_HTH"/>
</dbReference>
<protein>
    <submittedName>
        <fullName evidence="5">Metalloregulator ArsR/SmtB family transcription factor</fullName>
    </submittedName>
</protein>
<dbReference type="PROSITE" id="PS50987">
    <property type="entry name" value="HTH_ARSR_2"/>
    <property type="match status" value="1"/>
</dbReference>
<dbReference type="GO" id="GO:0003700">
    <property type="term" value="F:DNA-binding transcription factor activity"/>
    <property type="evidence" value="ECO:0007669"/>
    <property type="project" value="InterPro"/>
</dbReference>
<dbReference type="RefSeq" id="WP_206902841.1">
    <property type="nucleotide sequence ID" value="NZ_CAUGVL010000020.1"/>
</dbReference>
<sequence length="98" mass="11368">MENYEQLAVILKALADPKRLKIVELLSATDSLCACDLLEHFDFTQPTLSHHMKLLEKAGIVSVTKKRQWSHYALQEEFVEEFLSSLKEFLLPETSIRY</sequence>
<dbReference type="Pfam" id="PF01022">
    <property type="entry name" value="HTH_5"/>
    <property type="match status" value="1"/>
</dbReference>
<dbReference type="PANTHER" id="PTHR33154:SF18">
    <property type="entry name" value="ARSENICAL RESISTANCE OPERON REPRESSOR"/>
    <property type="match status" value="1"/>
</dbReference>
<keyword evidence="3" id="KW-0804">Transcription</keyword>
<dbReference type="CDD" id="cd00090">
    <property type="entry name" value="HTH_ARSR"/>
    <property type="match status" value="1"/>
</dbReference>